<keyword evidence="2" id="KW-1185">Reference proteome</keyword>
<protein>
    <submittedName>
        <fullName evidence="1">Uncharacterized protein</fullName>
    </submittedName>
</protein>
<gene>
    <name evidence="1" type="ORF">J4Q44_G00242540</name>
</gene>
<comment type="caution">
    <text evidence="1">The sequence shown here is derived from an EMBL/GenBank/DDBJ whole genome shotgun (WGS) entry which is preliminary data.</text>
</comment>
<organism evidence="1 2">
    <name type="scientific">Coregonus suidteri</name>
    <dbReference type="NCBI Taxonomy" id="861788"/>
    <lineage>
        <taxon>Eukaryota</taxon>
        <taxon>Metazoa</taxon>
        <taxon>Chordata</taxon>
        <taxon>Craniata</taxon>
        <taxon>Vertebrata</taxon>
        <taxon>Euteleostomi</taxon>
        <taxon>Actinopterygii</taxon>
        <taxon>Neopterygii</taxon>
        <taxon>Teleostei</taxon>
        <taxon>Protacanthopterygii</taxon>
        <taxon>Salmoniformes</taxon>
        <taxon>Salmonidae</taxon>
        <taxon>Coregoninae</taxon>
        <taxon>Coregonus</taxon>
    </lineage>
</organism>
<sequence>MKGRRQVKEGFLSLETWIVYVCHSDGERARQNVSVFERGMVVGARRTSLCLNIRKVFLMFGILSLHYVLSGQCNSQPSCGLSQRSAQKNFFSLNGFSEVGTGVMRGSSMAWASQYAIRSAAAFDT</sequence>
<dbReference type="Proteomes" id="UP001356427">
    <property type="component" value="Unassembled WGS sequence"/>
</dbReference>
<dbReference type="AlphaFoldDB" id="A0AAN8LAR7"/>
<dbReference type="EMBL" id="JAGTTL010000022">
    <property type="protein sequence ID" value="KAK6305474.1"/>
    <property type="molecule type" value="Genomic_DNA"/>
</dbReference>
<evidence type="ECO:0000313" key="1">
    <source>
        <dbReference type="EMBL" id="KAK6305474.1"/>
    </source>
</evidence>
<reference evidence="1 2" key="1">
    <citation type="submission" date="2021-04" db="EMBL/GenBank/DDBJ databases">
        <authorList>
            <person name="De Guttry C."/>
            <person name="Zahm M."/>
            <person name="Klopp C."/>
            <person name="Cabau C."/>
            <person name="Louis A."/>
            <person name="Berthelot C."/>
            <person name="Parey E."/>
            <person name="Roest Crollius H."/>
            <person name="Montfort J."/>
            <person name="Robinson-Rechavi M."/>
            <person name="Bucao C."/>
            <person name="Bouchez O."/>
            <person name="Gislard M."/>
            <person name="Lluch J."/>
            <person name="Milhes M."/>
            <person name="Lampietro C."/>
            <person name="Lopez Roques C."/>
            <person name="Donnadieu C."/>
            <person name="Braasch I."/>
            <person name="Desvignes T."/>
            <person name="Postlethwait J."/>
            <person name="Bobe J."/>
            <person name="Wedekind C."/>
            <person name="Guiguen Y."/>
        </authorList>
    </citation>
    <scope>NUCLEOTIDE SEQUENCE [LARGE SCALE GENOMIC DNA]</scope>
    <source>
        <strain evidence="1">Cs_M1</strain>
        <tissue evidence="1">Blood</tissue>
    </source>
</reference>
<proteinExistence type="predicted"/>
<evidence type="ECO:0000313" key="2">
    <source>
        <dbReference type="Proteomes" id="UP001356427"/>
    </source>
</evidence>
<accession>A0AAN8LAR7</accession>
<name>A0AAN8LAR7_9TELE</name>